<evidence type="ECO:0000259" key="8">
    <source>
        <dbReference type="Pfam" id="PF17042"/>
    </source>
</evidence>
<keyword evidence="3" id="KW-0547">Nucleotide-binding</keyword>
<evidence type="ECO:0000313" key="10">
    <source>
        <dbReference type="Proteomes" id="UP000190042"/>
    </source>
</evidence>
<dbReference type="AlphaFoldDB" id="A0A1T4YWF6"/>
<dbReference type="EMBL" id="FUYJ01000009">
    <property type="protein sequence ID" value="SKB05585.1"/>
    <property type="molecule type" value="Genomic_DNA"/>
</dbReference>
<name>A0A1T4YWF6_9BACL</name>
<keyword evidence="10" id="KW-1185">Reference proteome</keyword>
<gene>
    <name evidence="9" type="ORF">SAMN04244570_3684</name>
</gene>
<keyword evidence="4" id="KW-0418">Kinase</keyword>
<dbReference type="InterPro" id="IPR042213">
    <property type="entry name" value="NBD_C_sf"/>
</dbReference>
<evidence type="ECO:0000259" key="7">
    <source>
        <dbReference type="Pfam" id="PF07005"/>
    </source>
</evidence>
<dbReference type="GO" id="GO:0016301">
    <property type="term" value="F:kinase activity"/>
    <property type="evidence" value="ECO:0007669"/>
    <property type="project" value="UniProtKB-KW"/>
</dbReference>
<accession>A0A1T4YWF6</accession>
<dbReference type="SUPFAM" id="SSF142764">
    <property type="entry name" value="YgbK-like"/>
    <property type="match status" value="1"/>
</dbReference>
<dbReference type="InterPro" id="IPR010737">
    <property type="entry name" value="4-carb_acid_sugar_kinase_N"/>
</dbReference>
<dbReference type="InterPro" id="IPR037051">
    <property type="entry name" value="4-carb_acid_sugar_kinase_N_sf"/>
</dbReference>
<feature type="domain" description="Four-carbon acid sugar kinase N-terminal" evidence="7">
    <location>
        <begin position="34"/>
        <end position="274"/>
    </location>
</feature>
<dbReference type="GO" id="GO:0005524">
    <property type="term" value="F:ATP binding"/>
    <property type="evidence" value="ECO:0007669"/>
    <property type="project" value="UniProtKB-KW"/>
</dbReference>
<protein>
    <submittedName>
        <fullName evidence="9">Uncharacterized conserved protein YgbK, DUF1537 family</fullName>
    </submittedName>
</protein>
<reference evidence="10" key="1">
    <citation type="submission" date="2017-02" db="EMBL/GenBank/DDBJ databases">
        <authorList>
            <person name="Varghese N."/>
            <person name="Submissions S."/>
        </authorList>
    </citation>
    <scope>NUCLEOTIDE SEQUENCE [LARGE SCALE GENOMIC DNA]</scope>
    <source>
        <strain evidence="10">DSM 23966</strain>
    </source>
</reference>
<evidence type="ECO:0000256" key="6">
    <source>
        <dbReference type="ARBA" id="ARBA00023277"/>
    </source>
</evidence>
<keyword evidence="6" id="KW-0119">Carbohydrate metabolism</keyword>
<dbReference type="InterPro" id="IPR031475">
    <property type="entry name" value="NBD_C"/>
</dbReference>
<evidence type="ECO:0000256" key="5">
    <source>
        <dbReference type="ARBA" id="ARBA00022840"/>
    </source>
</evidence>
<dbReference type="Pfam" id="PF17042">
    <property type="entry name" value="NBD_C"/>
    <property type="match status" value="1"/>
</dbReference>
<organism evidence="9 10">
    <name type="scientific">Sporosarcina newyorkensis</name>
    <dbReference type="NCBI Taxonomy" id="759851"/>
    <lineage>
        <taxon>Bacteria</taxon>
        <taxon>Bacillati</taxon>
        <taxon>Bacillota</taxon>
        <taxon>Bacilli</taxon>
        <taxon>Bacillales</taxon>
        <taxon>Caryophanaceae</taxon>
        <taxon>Sporosarcina</taxon>
    </lineage>
</organism>
<feature type="domain" description="Four-carbon acid sugar kinase nucleotide binding" evidence="8">
    <location>
        <begin position="300"/>
        <end position="463"/>
    </location>
</feature>
<evidence type="ECO:0000256" key="2">
    <source>
        <dbReference type="ARBA" id="ARBA00022679"/>
    </source>
</evidence>
<keyword evidence="2" id="KW-0808">Transferase</keyword>
<sequence length="471" mass="51796">MTLGDISKKLEAPWNKPGLQAEILCLNKKLTRKIIVLDDDPTGAQTVQGLSVLTKWSKDEIEKAFKNAEHIFYILTNTRSYEKTKTIELIKEIIDNIIAVANENAYEFTIISRGDSTLRGHYPLELNVVTEELIESKNEQIDAQIIVPAFFEGGRYTYGNIHYVEENSQLIPVSETEFAKDQAFGFSNSNVCEWIEEKTHGVIKSSACKAVSTEELRKGPEGIVKMLLEAEKNQPIILNAICYEDLDVLSYAVLQAEAQGKKFIFQASASFVKSYAGIGTQPYLAKEQMIFTGNEEKGGLVVVGSHVEKTSRQLNKLLQDAKHVTGVEVNVNLLLEANRRKEEISRVSKKIHDLIQSGVTAVVYTSRDLVAAKNQTSNLKISQQVSSALTDIVKSLEISPKFVVAKGGITSSDIATEGLGIQVGKVIGQAAAGIPVWLTGEEAKFSNIPYIIFPGNVGEESSLLDIVSKLS</sequence>
<evidence type="ECO:0000256" key="3">
    <source>
        <dbReference type="ARBA" id="ARBA00022741"/>
    </source>
</evidence>
<dbReference type="Proteomes" id="UP000190042">
    <property type="component" value="Unassembled WGS sequence"/>
</dbReference>
<evidence type="ECO:0000256" key="1">
    <source>
        <dbReference type="ARBA" id="ARBA00005715"/>
    </source>
</evidence>
<proteinExistence type="inferred from homology"/>
<evidence type="ECO:0000313" key="9">
    <source>
        <dbReference type="EMBL" id="SKB05585.1"/>
    </source>
</evidence>
<evidence type="ECO:0000256" key="4">
    <source>
        <dbReference type="ARBA" id="ARBA00022777"/>
    </source>
</evidence>
<comment type="similarity">
    <text evidence="1">Belongs to the four-carbon acid sugar kinase family.</text>
</comment>
<dbReference type="Pfam" id="PF07005">
    <property type="entry name" value="SBD_N"/>
    <property type="match status" value="1"/>
</dbReference>
<dbReference type="Gene3D" id="3.40.980.20">
    <property type="entry name" value="Four-carbon acid sugar kinase, nucleotide binding domain"/>
    <property type="match status" value="1"/>
</dbReference>
<dbReference type="Gene3D" id="3.40.50.10840">
    <property type="entry name" value="Putative sugar-binding, N-terminal domain"/>
    <property type="match status" value="1"/>
</dbReference>
<keyword evidence="5" id="KW-0067">ATP-binding</keyword>